<dbReference type="Gene3D" id="3.40.50.720">
    <property type="entry name" value="NAD(P)-binding Rossmann-like Domain"/>
    <property type="match status" value="1"/>
</dbReference>
<dbReference type="Gene3D" id="3.40.50.300">
    <property type="entry name" value="P-loop containing nucleotide triphosphate hydrolases"/>
    <property type="match status" value="1"/>
</dbReference>
<feature type="binding site" evidence="3">
    <location>
        <position position="357"/>
    </location>
    <ligand>
        <name>substrate</name>
    </ligand>
</feature>
<keyword evidence="3" id="KW-0808">Transferase</keyword>
<protein>
    <recommendedName>
        <fullName evidence="3">Shikimate kinase</fullName>
        <shortName evidence="3">SK</shortName>
        <ecNumber evidence="3">2.7.1.71</ecNumber>
    </recommendedName>
</protein>
<dbReference type="GO" id="GO:0000287">
    <property type="term" value="F:magnesium ion binding"/>
    <property type="evidence" value="ECO:0007669"/>
    <property type="project" value="UniProtKB-UniRule"/>
</dbReference>
<dbReference type="AlphaFoldDB" id="A0A6N7XCV8"/>
<keyword evidence="2 3" id="KW-0057">Aromatic amino acid biosynthesis</keyword>
<feature type="domain" description="Shikimate dehydrogenase substrate binding N-terminal" evidence="4">
    <location>
        <begin position="21"/>
        <end position="96"/>
    </location>
</feature>
<dbReference type="EMBL" id="VUND01000003">
    <property type="protein sequence ID" value="MST61119.1"/>
    <property type="molecule type" value="Genomic_DNA"/>
</dbReference>
<sequence length="439" mass="46987">MAQDCVTPGGGATEAKARFGLLGRTLGHSWSPLIHARLGSTPYDLIELEPDEVAPFVREDASWRGLNVTIPYKRDAARLADERSGRVERLGVANTLVRRPDGSIYADNTDVLGFGWMLESFCRERLGLEGACALSGADVLVLGDGGASQAVQAALEDTGAHVSVISRHGDDGYEGLPGRHPHALLVVNTTPVGMYPKCPATVVPERDLAALTELRGVLDVVYNPRRTGICLAAERLGLPWQSGLAMLVAQALFSSEQFQGVRLDRSLVGAVEKEICDQTENVVLIGMPGVGKTTTGRALAHLLGRPFVDLDDAFRLEFGTSAANFIREHGEAEFRARETQVAADYGSRSSLVVACGGGIVTQPRNYDLLHQNGTIVQLDRPADQLSQANRPLSQARGIHALARERMPLYRAWADLVQPCTGSASGDARAIAAALGLLAR</sequence>
<dbReference type="RefSeq" id="WP_154542232.1">
    <property type="nucleotide sequence ID" value="NZ_VUND01000003.1"/>
</dbReference>
<dbReference type="SUPFAM" id="SSF51735">
    <property type="entry name" value="NAD(P)-binding Rossmann-fold domains"/>
    <property type="match status" value="1"/>
</dbReference>
<dbReference type="PANTHER" id="PTHR21089:SF1">
    <property type="entry name" value="BIFUNCTIONAL 3-DEHYDROQUINATE DEHYDRATASE_SHIKIMATE DEHYDROGENASE, CHLOROPLASTIC"/>
    <property type="match status" value="1"/>
</dbReference>
<dbReference type="Pfam" id="PF08501">
    <property type="entry name" value="Shikimate_dh_N"/>
    <property type="match status" value="1"/>
</dbReference>
<keyword evidence="3" id="KW-0460">Magnesium</keyword>
<keyword evidence="3" id="KW-0418">Kinase</keyword>
<evidence type="ECO:0000313" key="6">
    <source>
        <dbReference type="Proteomes" id="UP000434342"/>
    </source>
</evidence>
<evidence type="ECO:0000256" key="1">
    <source>
        <dbReference type="ARBA" id="ARBA00004871"/>
    </source>
</evidence>
<feature type="binding site" evidence="3">
    <location>
        <position position="405"/>
    </location>
    <ligand>
        <name>substrate</name>
    </ligand>
</feature>
<dbReference type="CDD" id="cd00464">
    <property type="entry name" value="SK"/>
    <property type="match status" value="1"/>
</dbReference>
<dbReference type="InterPro" id="IPR013708">
    <property type="entry name" value="Shikimate_DH-bd_N"/>
</dbReference>
<gene>
    <name evidence="3" type="primary">aroK</name>
    <name evidence="5" type="ORF">FYJ69_09505</name>
</gene>
<comment type="pathway">
    <text evidence="3">Metabolic intermediate biosynthesis; chorismate biosynthesis; chorismate from D-erythrose 4-phosphate and phosphoenolpyruvate: step 5/7.</text>
</comment>
<dbReference type="InterPro" id="IPR031322">
    <property type="entry name" value="Shikimate/glucono_kinase"/>
</dbReference>
<dbReference type="GO" id="GO:0005829">
    <property type="term" value="C:cytosol"/>
    <property type="evidence" value="ECO:0007669"/>
    <property type="project" value="TreeGrafter"/>
</dbReference>
<comment type="similarity">
    <text evidence="3">Belongs to the shikimate kinase family.</text>
</comment>
<keyword evidence="3" id="KW-0067">ATP-binding</keyword>
<dbReference type="EC" id="2.7.1.71" evidence="3"/>
<comment type="function">
    <text evidence="3">Catalyzes the specific phosphorylation of the 3-hydroxyl group of shikimic acid using ATP as a cosubstrate.</text>
</comment>
<dbReference type="PRINTS" id="PR01100">
    <property type="entry name" value="SHIKIMTKNASE"/>
</dbReference>
<dbReference type="InterPro" id="IPR000623">
    <property type="entry name" value="Shikimate_kinase/TSH1"/>
</dbReference>
<dbReference type="HAMAP" id="MF_00109">
    <property type="entry name" value="Shikimate_kinase"/>
    <property type="match status" value="1"/>
</dbReference>
<dbReference type="PANTHER" id="PTHR21089">
    <property type="entry name" value="SHIKIMATE DEHYDROGENASE"/>
    <property type="match status" value="1"/>
</dbReference>
<dbReference type="GO" id="GO:0050661">
    <property type="term" value="F:NADP binding"/>
    <property type="evidence" value="ECO:0007669"/>
    <property type="project" value="TreeGrafter"/>
</dbReference>
<comment type="caution">
    <text evidence="3">Lacks conserved residue(s) required for the propagation of feature annotation.</text>
</comment>
<evidence type="ECO:0000313" key="5">
    <source>
        <dbReference type="EMBL" id="MST61119.1"/>
    </source>
</evidence>
<dbReference type="GO" id="GO:0009423">
    <property type="term" value="P:chorismate biosynthetic process"/>
    <property type="evidence" value="ECO:0007669"/>
    <property type="project" value="UniProtKB-UniRule"/>
</dbReference>
<evidence type="ECO:0000256" key="3">
    <source>
        <dbReference type="HAMAP-Rule" id="MF_00109"/>
    </source>
</evidence>
<dbReference type="GO" id="GO:0005524">
    <property type="term" value="F:ATP binding"/>
    <property type="evidence" value="ECO:0007669"/>
    <property type="project" value="UniProtKB-UniRule"/>
</dbReference>
<reference evidence="5 6" key="1">
    <citation type="submission" date="2019-08" db="EMBL/GenBank/DDBJ databases">
        <title>In-depth cultivation of the pig gut microbiome towards novel bacterial diversity and tailored functional studies.</title>
        <authorList>
            <person name="Wylensek D."/>
            <person name="Hitch T.C.A."/>
            <person name="Clavel T."/>
        </authorList>
    </citation>
    <scope>NUCLEOTIDE SEQUENCE [LARGE SCALE GENOMIC DNA]</scope>
    <source>
        <strain evidence="5 6">WB01_CNA04</strain>
    </source>
</reference>
<dbReference type="GO" id="GO:0009073">
    <property type="term" value="P:aromatic amino acid family biosynthetic process"/>
    <property type="evidence" value="ECO:0007669"/>
    <property type="project" value="UniProtKB-KW"/>
</dbReference>
<evidence type="ECO:0000259" key="4">
    <source>
        <dbReference type="Pfam" id="PF08501"/>
    </source>
</evidence>
<feature type="binding site" evidence="3">
    <location>
        <position position="390"/>
    </location>
    <ligand>
        <name>ATP</name>
        <dbReference type="ChEBI" id="CHEBI:30616"/>
    </ligand>
</feature>
<dbReference type="Proteomes" id="UP000434342">
    <property type="component" value="Unassembled WGS sequence"/>
</dbReference>
<comment type="caution">
    <text evidence="5">The sequence shown here is derived from an EMBL/GenBank/DDBJ whole genome shotgun (WGS) entry which is preliminary data.</text>
</comment>
<dbReference type="Gene3D" id="3.40.50.10860">
    <property type="entry name" value="Leucine Dehydrogenase, chain A, domain 1"/>
    <property type="match status" value="1"/>
</dbReference>
<dbReference type="GO" id="GO:0019632">
    <property type="term" value="P:shikimate metabolic process"/>
    <property type="evidence" value="ECO:0007669"/>
    <property type="project" value="TreeGrafter"/>
</dbReference>
<evidence type="ECO:0000256" key="2">
    <source>
        <dbReference type="ARBA" id="ARBA00023141"/>
    </source>
</evidence>
<comment type="catalytic activity">
    <reaction evidence="3">
        <text>shikimate + ATP = 3-phosphoshikimate + ADP + H(+)</text>
        <dbReference type="Rhea" id="RHEA:13121"/>
        <dbReference type="ChEBI" id="CHEBI:15378"/>
        <dbReference type="ChEBI" id="CHEBI:30616"/>
        <dbReference type="ChEBI" id="CHEBI:36208"/>
        <dbReference type="ChEBI" id="CHEBI:145989"/>
        <dbReference type="ChEBI" id="CHEBI:456216"/>
        <dbReference type="EC" id="2.7.1.71"/>
    </reaction>
</comment>
<dbReference type="InterPro" id="IPR046346">
    <property type="entry name" value="Aminoacid_DH-like_N_sf"/>
</dbReference>
<comment type="pathway">
    <text evidence="1">Metabolic intermediate biosynthesis; chorismate biosynthesis; chorismate from D-erythrose 4-phosphate and phosphoenolpyruvate: step 4/7.</text>
</comment>
<dbReference type="SUPFAM" id="SSF53223">
    <property type="entry name" value="Aminoacid dehydrogenase-like, N-terminal domain"/>
    <property type="match status" value="1"/>
</dbReference>
<dbReference type="InterPro" id="IPR027417">
    <property type="entry name" value="P-loop_NTPase"/>
</dbReference>
<dbReference type="GO" id="GO:0008652">
    <property type="term" value="P:amino acid biosynthetic process"/>
    <property type="evidence" value="ECO:0007669"/>
    <property type="project" value="UniProtKB-KW"/>
</dbReference>
<accession>A0A6N7XCV8</accession>
<keyword evidence="3" id="KW-0479">Metal-binding</keyword>
<name>A0A6N7XCV8_9ACTN</name>
<dbReference type="SUPFAM" id="SSF52540">
    <property type="entry name" value="P-loop containing nucleoside triphosphate hydrolases"/>
    <property type="match status" value="1"/>
</dbReference>
<feature type="binding site" evidence="3">
    <location>
        <position position="293"/>
    </location>
    <ligand>
        <name>Mg(2+)</name>
        <dbReference type="ChEBI" id="CHEBI:18420"/>
    </ligand>
</feature>
<feature type="binding site" evidence="3">
    <location>
        <begin position="289"/>
        <end position="294"/>
    </location>
    <ligand>
        <name>ATP</name>
        <dbReference type="ChEBI" id="CHEBI:30616"/>
    </ligand>
</feature>
<organism evidence="5 6">
    <name type="scientific">Parafannyhessea umbonata</name>
    <dbReference type="NCBI Taxonomy" id="604330"/>
    <lineage>
        <taxon>Bacteria</taxon>
        <taxon>Bacillati</taxon>
        <taxon>Actinomycetota</taxon>
        <taxon>Coriobacteriia</taxon>
        <taxon>Coriobacteriales</taxon>
        <taxon>Atopobiaceae</taxon>
        <taxon>Parafannyhessea</taxon>
    </lineage>
</organism>
<feature type="binding site" evidence="3">
    <location>
        <position position="311"/>
    </location>
    <ligand>
        <name>substrate</name>
    </ligand>
</feature>
<dbReference type="InterPro" id="IPR022893">
    <property type="entry name" value="Shikimate_DH_fam"/>
</dbReference>
<comment type="subunit">
    <text evidence="3">Monomer.</text>
</comment>
<dbReference type="UniPathway" id="UPA00053">
    <property type="reaction ID" value="UER00088"/>
</dbReference>
<dbReference type="GO" id="GO:0004765">
    <property type="term" value="F:shikimate kinase activity"/>
    <property type="evidence" value="ECO:0007669"/>
    <property type="project" value="UniProtKB-UniRule"/>
</dbReference>
<dbReference type="InterPro" id="IPR036291">
    <property type="entry name" value="NAD(P)-bd_dom_sf"/>
</dbReference>
<proteinExistence type="inferred from homology"/>
<keyword evidence="3" id="KW-0547">Nucleotide-binding</keyword>
<feature type="binding site" evidence="3">
    <location>
        <position position="335"/>
    </location>
    <ligand>
        <name>substrate</name>
    </ligand>
</feature>
<keyword evidence="3" id="KW-0963">Cytoplasm</keyword>
<dbReference type="Pfam" id="PF01202">
    <property type="entry name" value="SKI"/>
    <property type="match status" value="1"/>
</dbReference>
<keyword evidence="3" id="KW-0028">Amino-acid biosynthesis</keyword>
<comment type="cofactor">
    <cofactor evidence="3">
        <name>Mg(2+)</name>
        <dbReference type="ChEBI" id="CHEBI:18420"/>
    </cofactor>
    <text evidence="3">Binds 1 Mg(2+) ion per subunit.</text>
</comment>
<comment type="subcellular location">
    <subcellularLocation>
        <location evidence="3">Cytoplasm</location>
    </subcellularLocation>
</comment>
<dbReference type="GO" id="GO:0004764">
    <property type="term" value="F:shikimate 3-dehydrogenase (NADP+) activity"/>
    <property type="evidence" value="ECO:0007669"/>
    <property type="project" value="InterPro"/>
</dbReference>